<dbReference type="GO" id="GO:1900753">
    <property type="term" value="P:doxorubicin transport"/>
    <property type="evidence" value="ECO:0007669"/>
    <property type="project" value="InterPro"/>
</dbReference>
<dbReference type="AlphaFoldDB" id="A0A1H9YQL5"/>
<dbReference type="Gene3D" id="3.40.50.300">
    <property type="entry name" value="P-loop containing nucleotide triphosphate hydrolases"/>
    <property type="match status" value="1"/>
</dbReference>
<dbReference type="OrthoDB" id="9804819at2"/>
<evidence type="ECO:0000256" key="4">
    <source>
        <dbReference type="ARBA" id="ARBA00049985"/>
    </source>
</evidence>
<dbReference type="Proteomes" id="UP000243819">
    <property type="component" value="Unassembled WGS sequence"/>
</dbReference>
<dbReference type="GO" id="GO:0005524">
    <property type="term" value="F:ATP binding"/>
    <property type="evidence" value="ECO:0007669"/>
    <property type="project" value="UniProtKB-KW"/>
</dbReference>
<protein>
    <submittedName>
        <fullName evidence="6">ABC-2 type transport system ATP-binding protein</fullName>
    </submittedName>
</protein>
<dbReference type="GO" id="GO:0005886">
    <property type="term" value="C:plasma membrane"/>
    <property type="evidence" value="ECO:0007669"/>
    <property type="project" value="UniProtKB-SubCell"/>
</dbReference>
<dbReference type="RefSeq" id="WP_091348690.1">
    <property type="nucleotide sequence ID" value="NZ_FOIF01000004.1"/>
</dbReference>
<evidence type="ECO:0000259" key="5">
    <source>
        <dbReference type="PROSITE" id="PS50893"/>
    </source>
</evidence>
<dbReference type="PROSITE" id="PS00211">
    <property type="entry name" value="ABC_TRANSPORTER_1"/>
    <property type="match status" value="1"/>
</dbReference>
<dbReference type="InterPro" id="IPR005894">
    <property type="entry name" value="DrrA"/>
</dbReference>
<name>A0A1H9YQL5_9FIRM</name>
<dbReference type="GO" id="GO:0016887">
    <property type="term" value="F:ATP hydrolysis activity"/>
    <property type="evidence" value="ECO:0007669"/>
    <property type="project" value="InterPro"/>
</dbReference>
<keyword evidence="3 6" id="KW-0067">ATP-binding</keyword>
<evidence type="ECO:0000256" key="2">
    <source>
        <dbReference type="ARBA" id="ARBA00022741"/>
    </source>
</evidence>
<dbReference type="InterPro" id="IPR017871">
    <property type="entry name" value="ABC_transporter-like_CS"/>
</dbReference>
<dbReference type="InterPro" id="IPR003439">
    <property type="entry name" value="ABC_transporter-like_ATP-bd"/>
</dbReference>
<reference evidence="7" key="1">
    <citation type="submission" date="2016-10" db="EMBL/GenBank/DDBJ databases">
        <authorList>
            <person name="Varghese N."/>
            <person name="Submissions S."/>
        </authorList>
    </citation>
    <scope>NUCLEOTIDE SEQUENCE [LARGE SCALE GENOMIC DNA]</scope>
    <source>
        <strain evidence="7">DSM 13577</strain>
    </source>
</reference>
<dbReference type="PANTHER" id="PTHR43582">
    <property type="entry name" value="LINEARMYCIN RESISTANCE ATP-BINDING PROTEIN LNRL"/>
    <property type="match status" value="1"/>
</dbReference>
<dbReference type="InterPro" id="IPR003593">
    <property type="entry name" value="AAA+_ATPase"/>
</dbReference>
<dbReference type="Pfam" id="PF00005">
    <property type="entry name" value="ABC_tran"/>
    <property type="match status" value="1"/>
</dbReference>
<evidence type="ECO:0000256" key="1">
    <source>
        <dbReference type="ARBA" id="ARBA00004413"/>
    </source>
</evidence>
<evidence type="ECO:0000313" key="7">
    <source>
        <dbReference type="Proteomes" id="UP000243819"/>
    </source>
</evidence>
<gene>
    <name evidence="6" type="ORF">SAMN03080614_100447</name>
</gene>
<evidence type="ECO:0000256" key="3">
    <source>
        <dbReference type="ARBA" id="ARBA00022840"/>
    </source>
</evidence>
<dbReference type="PANTHER" id="PTHR43582:SF2">
    <property type="entry name" value="LINEARMYCIN RESISTANCE ATP-BINDING PROTEIN LNRL"/>
    <property type="match status" value="1"/>
</dbReference>
<dbReference type="EMBL" id="FOIF01000004">
    <property type="protein sequence ID" value="SES70947.1"/>
    <property type="molecule type" value="Genomic_DNA"/>
</dbReference>
<organism evidence="6 7">
    <name type="scientific">Anaerobranca gottschalkii DSM 13577</name>
    <dbReference type="NCBI Taxonomy" id="1120990"/>
    <lineage>
        <taxon>Bacteria</taxon>
        <taxon>Bacillati</taxon>
        <taxon>Bacillota</taxon>
        <taxon>Clostridia</taxon>
        <taxon>Eubacteriales</taxon>
        <taxon>Proteinivoracaceae</taxon>
        <taxon>Anaerobranca</taxon>
    </lineage>
</organism>
<dbReference type="STRING" id="1120990.SAMN03080614_100447"/>
<accession>A0A1H9YQL5</accession>
<dbReference type="GO" id="GO:0043215">
    <property type="term" value="P:daunorubicin transport"/>
    <property type="evidence" value="ECO:0007669"/>
    <property type="project" value="InterPro"/>
</dbReference>
<dbReference type="SMART" id="SM00382">
    <property type="entry name" value="AAA"/>
    <property type="match status" value="1"/>
</dbReference>
<sequence length="311" mass="34823">MGFVEVKELTKKYGNFTAVDKISFTINKGEIFGLLGPNGAGKTTTISILATLLEPTSGDIVVDNYSVKKHPNKVREMLGFVPQEIALYHSLSAIENLTFWGRMYNLKEKELKKRVDYVLDLVSLSQRAKEPIKNYSGGMKRRINIAVGLLHNPRLLLMDEPTVGVDPQSRNNILETVKNLSKDGITVIYTSHYMEEIEYLCDKVAIMDSGEIKAQGTVEELKAIVGNKDTIKVFLQRPLSSEKITILKNTFNFKGEFTDKEISFLVDNGSDQLVDILGKLQSLGVEVKSVDIIKPNLEKVFLHLTGKSLRD</sequence>
<comment type="similarity">
    <text evidence="4">Belongs to the ABC transporter superfamily. Drug exporter-1 (DrugE1) (TC 3.A.1.105) family.</text>
</comment>
<keyword evidence="2" id="KW-0547">Nucleotide-binding</keyword>
<comment type="subcellular location">
    <subcellularLocation>
        <location evidence="1">Cell membrane</location>
        <topology evidence="1">Peripheral membrane protein</topology>
        <orientation evidence="1">Cytoplasmic side</orientation>
    </subcellularLocation>
</comment>
<dbReference type="PROSITE" id="PS50893">
    <property type="entry name" value="ABC_TRANSPORTER_2"/>
    <property type="match status" value="1"/>
</dbReference>
<dbReference type="InterPro" id="IPR027417">
    <property type="entry name" value="P-loop_NTPase"/>
</dbReference>
<proteinExistence type="inferred from homology"/>
<feature type="domain" description="ABC transporter" evidence="5">
    <location>
        <begin position="4"/>
        <end position="234"/>
    </location>
</feature>
<evidence type="ECO:0000313" key="6">
    <source>
        <dbReference type="EMBL" id="SES70947.1"/>
    </source>
</evidence>
<dbReference type="SUPFAM" id="SSF52540">
    <property type="entry name" value="P-loop containing nucleoside triphosphate hydrolases"/>
    <property type="match status" value="1"/>
</dbReference>
<keyword evidence="7" id="KW-1185">Reference proteome</keyword>
<dbReference type="NCBIfam" id="TIGR01188">
    <property type="entry name" value="drrA"/>
    <property type="match status" value="1"/>
</dbReference>